<proteinExistence type="predicted"/>
<protein>
    <submittedName>
        <fullName evidence="1">Uncharacterized protein</fullName>
    </submittedName>
</protein>
<accession>A0A7X6FT66</accession>
<name>A0A7X6FT66_9HYPH</name>
<dbReference type="EMBL" id="JAAXZB010000006">
    <property type="protein sequence ID" value="NKW11480.1"/>
    <property type="molecule type" value="Genomic_DNA"/>
</dbReference>
<sequence>MQRLDFDTDNVGFSHHGLAEGAMSCNEGVDRQRRPLCMPHLRRTLHIFAGLFRTGFQLLAREQGRPRPQRHETTLAGQTFRQQLPPLVYEIVNIEARIGRNAFCYRKCTIDVGRT</sequence>
<organism evidence="1 2">
    <name type="scientific">Brucella tritici</name>
    <dbReference type="NCBI Taxonomy" id="94626"/>
    <lineage>
        <taxon>Bacteria</taxon>
        <taxon>Pseudomonadati</taxon>
        <taxon>Pseudomonadota</taxon>
        <taxon>Alphaproteobacteria</taxon>
        <taxon>Hyphomicrobiales</taxon>
        <taxon>Brucellaceae</taxon>
        <taxon>Brucella/Ochrobactrum group</taxon>
        <taxon>Brucella</taxon>
    </lineage>
</organism>
<gene>
    <name evidence="1" type="ORF">HGG76_28455</name>
</gene>
<dbReference type="Proteomes" id="UP000558475">
    <property type="component" value="Unassembled WGS sequence"/>
</dbReference>
<comment type="caution">
    <text evidence="1">The sequence shown here is derived from an EMBL/GenBank/DDBJ whole genome shotgun (WGS) entry which is preliminary data.</text>
</comment>
<evidence type="ECO:0000313" key="2">
    <source>
        <dbReference type="Proteomes" id="UP000558475"/>
    </source>
</evidence>
<evidence type="ECO:0000313" key="1">
    <source>
        <dbReference type="EMBL" id="NKW11480.1"/>
    </source>
</evidence>
<dbReference type="AlphaFoldDB" id="A0A7X6FT66"/>
<reference evidence="1 2" key="1">
    <citation type="submission" date="2020-04" db="EMBL/GenBank/DDBJ databases">
        <title>Whole genome sequencing of clinical and environmental type strains of Ochrobactrum.</title>
        <authorList>
            <person name="Dharne M."/>
        </authorList>
    </citation>
    <scope>NUCLEOTIDE SEQUENCE [LARGE SCALE GENOMIC DNA]</scope>
    <source>
        <strain evidence="1 2">DSM 13340</strain>
    </source>
</reference>